<sequence>MPQRRGLGRSPEKKPEQTEKQRKQPKYEKMMTDAIKGSAVVERSSQCSRNLGLKILCRESRFSLRKIKEEFYIRYNESFNRNKGVKDGKSWATLINRSGCRALAP</sequence>
<reference evidence="2 4" key="1">
    <citation type="journal article" date="2014" name="Nat. Genet.">
        <title>Genome and transcriptome of the porcine whipworm Trichuris suis.</title>
        <authorList>
            <person name="Jex A.R."/>
            <person name="Nejsum P."/>
            <person name="Schwarz E.M."/>
            <person name="Hu L."/>
            <person name="Young N.D."/>
            <person name="Hall R.S."/>
            <person name="Korhonen P.K."/>
            <person name="Liao S."/>
            <person name="Thamsborg S."/>
            <person name="Xia J."/>
            <person name="Xu P."/>
            <person name="Wang S."/>
            <person name="Scheerlinck J.P."/>
            <person name="Hofmann A."/>
            <person name="Sternberg P.W."/>
            <person name="Wang J."/>
            <person name="Gasser R.B."/>
        </authorList>
    </citation>
    <scope>NUCLEOTIDE SEQUENCE [LARGE SCALE GENOMIC DNA]</scope>
    <source>
        <strain evidence="3">DCEP-RM93F</strain>
        <strain evidence="2">DCEP-RM93M</strain>
    </source>
</reference>
<keyword evidence="4" id="KW-1185">Reference proteome</keyword>
<name>A0A085M9L8_9BILA</name>
<dbReference type="AlphaFoldDB" id="A0A085M9L8"/>
<dbReference type="Proteomes" id="UP000030764">
    <property type="component" value="Unassembled WGS sequence"/>
</dbReference>
<evidence type="ECO:0000313" key="4">
    <source>
        <dbReference type="Proteomes" id="UP000030764"/>
    </source>
</evidence>
<dbReference type="Proteomes" id="UP000030758">
    <property type="component" value="Unassembled WGS sequence"/>
</dbReference>
<evidence type="ECO:0000313" key="2">
    <source>
        <dbReference type="EMBL" id="KFD53914.1"/>
    </source>
</evidence>
<gene>
    <name evidence="2" type="ORF">M513_05181</name>
    <name evidence="3" type="ORF">M514_05181</name>
</gene>
<proteinExistence type="predicted"/>
<dbReference type="EMBL" id="KL363212">
    <property type="protein sequence ID" value="KFD53914.1"/>
    <property type="molecule type" value="Genomic_DNA"/>
</dbReference>
<dbReference type="EMBL" id="KL367588">
    <property type="protein sequence ID" value="KFD62781.1"/>
    <property type="molecule type" value="Genomic_DNA"/>
</dbReference>
<feature type="region of interest" description="Disordered" evidence="1">
    <location>
        <begin position="1"/>
        <end position="29"/>
    </location>
</feature>
<feature type="compositionally biased region" description="Basic and acidic residues" evidence="1">
    <location>
        <begin position="10"/>
        <end position="29"/>
    </location>
</feature>
<accession>A0A085M9L8</accession>
<organism evidence="2 4">
    <name type="scientific">Trichuris suis</name>
    <name type="common">pig whipworm</name>
    <dbReference type="NCBI Taxonomy" id="68888"/>
    <lineage>
        <taxon>Eukaryota</taxon>
        <taxon>Metazoa</taxon>
        <taxon>Ecdysozoa</taxon>
        <taxon>Nematoda</taxon>
        <taxon>Enoplea</taxon>
        <taxon>Dorylaimia</taxon>
        <taxon>Trichinellida</taxon>
        <taxon>Trichuridae</taxon>
        <taxon>Trichuris</taxon>
    </lineage>
</organism>
<protein>
    <submittedName>
        <fullName evidence="2">Uncharacterized protein</fullName>
    </submittedName>
</protein>
<evidence type="ECO:0000256" key="1">
    <source>
        <dbReference type="SAM" id="MobiDB-lite"/>
    </source>
</evidence>
<evidence type="ECO:0000313" key="3">
    <source>
        <dbReference type="EMBL" id="KFD62781.1"/>
    </source>
</evidence>